<feature type="transmembrane region" description="Helical" evidence="6">
    <location>
        <begin position="21"/>
        <end position="44"/>
    </location>
</feature>
<evidence type="ECO:0000259" key="7">
    <source>
        <dbReference type="Pfam" id="PF06271"/>
    </source>
</evidence>
<evidence type="ECO:0000256" key="4">
    <source>
        <dbReference type="ARBA" id="ARBA00022989"/>
    </source>
</evidence>
<comment type="caution">
    <text evidence="8">The sequence shown here is derived from an EMBL/GenBank/DDBJ whole genome shotgun (WGS) entry which is preliminary data.</text>
</comment>
<dbReference type="PANTHER" id="PTHR36115">
    <property type="entry name" value="PROLINE-RICH ANTIGEN HOMOLOG-RELATED"/>
    <property type="match status" value="1"/>
</dbReference>
<reference evidence="9" key="1">
    <citation type="journal article" date="2019" name="Int. J. Syst. Evol. Microbiol.">
        <title>The Global Catalogue of Microorganisms (GCM) 10K type strain sequencing project: providing services to taxonomists for standard genome sequencing and annotation.</title>
        <authorList>
            <consortium name="The Broad Institute Genomics Platform"/>
            <consortium name="The Broad Institute Genome Sequencing Center for Infectious Disease"/>
            <person name="Wu L."/>
            <person name="Ma J."/>
        </authorList>
    </citation>
    <scope>NUCLEOTIDE SEQUENCE [LARGE SCALE GENOMIC DNA]</scope>
    <source>
        <strain evidence="9">NBRC 111981</strain>
    </source>
</reference>
<comment type="subcellular location">
    <subcellularLocation>
        <location evidence="1">Cell membrane</location>
        <topology evidence="1">Multi-pass membrane protein</topology>
    </subcellularLocation>
</comment>
<dbReference type="InterPro" id="IPR051791">
    <property type="entry name" value="Pra-immunoreactive"/>
</dbReference>
<feature type="transmembrane region" description="Helical" evidence="6">
    <location>
        <begin position="130"/>
        <end position="148"/>
    </location>
</feature>
<keyword evidence="3 6" id="KW-0812">Transmembrane</keyword>
<dbReference type="EMBL" id="BSOA01000049">
    <property type="protein sequence ID" value="GLQ90466.1"/>
    <property type="molecule type" value="Genomic_DNA"/>
</dbReference>
<keyword evidence="2" id="KW-1003">Cell membrane</keyword>
<evidence type="ECO:0000256" key="1">
    <source>
        <dbReference type="ARBA" id="ARBA00004651"/>
    </source>
</evidence>
<evidence type="ECO:0000313" key="9">
    <source>
        <dbReference type="Proteomes" id="UP001156627"/>
    </source>
</evidence>
<evidence type="ECO:0000256" key="5">
    <source>
        <dbReference type="ARBA" id="ARBA00023136"/>
    </source>
</evidence>
<sequence length="168" mass="18695">MADFMTQTTTMTCPLWRRLLALLYDLVAVLAIVMVVGLLCQLATHGQLITTGAQVHIAWWYQPLQGLVVAAYFLISWLRGGQTLGMRPWRIRVAGSSGARLTLKQALLRLFAAALPLLWLLLAPALGLRVALWAVAAAWLVWFLVALFDRRHRAVHDLLAGSELRRTG</sequence>
<feature type="transmembrane region" description="Helical" evidence="6">
    <location>
        <begin position="64"/>
        <end position="85"/>
    </location>
</feature>
<evidence type="ECO:0000256" key="6">
    <source>
        <dbReference type="SAM" id="Phobius"/>
    </source>
</evidence>
<accession>A0ABQ5XGZ7</accession>
<protein>
    <recommendedName>
        <fullName evidence="7">RDD domain-containing protein</fullName>
    </recommendedName>
</protein>
<evidence type="ECO:0000256" key="3">
    <source>
        <dbReference type="ARBA" id="ARBA00022692"/>
    </source>
</evidence>
<proteinExistence type="predicted"/>
<keyword evidence="4 6" id="KW-1133">Transmembrane helix</keyword>
<feature type="domain" description="RDD" evidence="7">
    <location>
        <begin position="14"/>
        <end position="161"/>
    </location>
</feature>
<dbReference type="InterPro" id="IPR010432">
    <property type="entry name" value="RDD"/>
</dbReference>
<gene>
    <name evidence="8" type="ORF">GCM10007898_40420</name>
</gene>
<feature type="transmembrane region" description="Helical" evidence="6">
    <location>
        <begin position="106"/>
        <end position="124"/>
    </location>
</feature>
<keyword evidence="9" id="KW-1185">Reference proteome</keyword>
<evidence type="ECO:0000313" key="8">
    <source>
        <dbReference type="EMBL" id="GLQ90466.1"/>
    </source>
</evidence>
<keyword evidence="5 6" id="KW-0472">Membrane</keyword>
<dbReference type="Proteomes" id="UP001156627">
    <property type="component" value="Unassembled WGS sequence"/>
</dbReference>
<dbReference type="PANTHER" id="PTHR36115:SF10">
    <property type="entry name" value="RDD DOMAIN-CONTAINING PROTEIN"/>
    <property type="match status" value="1"/>
</dbReference>
<dbReference type="Pfam" id="PF06271">
    <property type="entry name" value="RDD"/>
    <property type="match status" value="1"/>
</dbReference>
<name>A0ABQ5XGZ7_9GAMM</name>
<organism evidence="8 9">
    <name type="scientific">Dyella flagellata</name>
    <dbReference type="NCBI Taxonomy" id="1867833"/>
    <lineage>
        <taxon>Bacteria</taxon>
        <taxon>Pseudomonadati</taxon>
        <taxon>Pseudomonadota</taxon>
        <taxon>Gammaproteobacteria</taxon>
        <taxon>Lysobacterales</taxon>
        <taxon>Rhodanobacteraceae</taxon>
        <taxon>Dyella</taxon>
    </lineage>
</organism>
<evidence type="ECO:0000256" key="2">
    <source>
        <dbReference type="ARBA" id="ARBA00022475"/>
    </source>
</evidence>